<evidence type="ECO:0000313" key="5">
    <source>
        <dbReference type="Proteomes" id="UP000029843"/>
    </source>
</evidence>
<evidence type="ECO:0000259" key="3">
    <source>
        <dbReference type="Pfam" id="PF01551"/>
    </source>
</evidence>
<dbReference type="PATRIC" id="fig|28229.4.peg.56"/>
<dbReference type="AlphaFoldDB" id="A0A099KZJ5"/>
<proteinExistence type="predicted"/>
<comment type="caution">
    <text evidence="4">The sequence shown here is derived from an EMBL/GenBank/DDBJ whole genome shotgun (WGS) entry which is preliminary data.</text>
</comment>
<dbReference type="FunFam" id="2.70.70.10:FF:000006">
    <property type="entry name" value="M23 family peptidase"/>
    <property type="match status" value="1"/>
</dbReference>
<name>A0A099KZJ5_COLPS</name>
<feature type="domain" description="M23ase beta-sheet core" evidence="3">
    <location>
        <begin position="195"/>
        <end position="289"/>
    </location>
</feature>
<dbReference type="EMBL" id="JQED01000003">
    <property type="protein sequence ID" value="KGJ95287.1"/>
    <property type="molecule type" value="Genomic_DNA"/>
</dbReference>
<feature type="transmembrane region" description="Helical" evidence="2">
    <location>
        <begin position="21"/>
        <end position="42"/>
    </location>
</feature>
<organism evidence="4 5">
    <name type="scientific">Colwellia psychrerythraea</name>
    <name type="common">Vibrio psychroerythus</name>
    <dbReference type="NCBI Taxonomy" id="28229"/>
    <lineage>
        <taxon>Bacteria</taxon>
        <taxon>Pseudomonadati</taxon>
        <taxon>Pseudomonadota</taxon>
        <taxon>Gammaproteobacteria</taxon>
        <taxon>Alteromonadales</taxon>
        <taxon>Colwelliaceae</taxon>
        <taxon>Colwellia</taxon>
    </lineage>
</organism>
<dbReference type="CDD" id="cd12797">
    <property type="entry name" value="M23_peptidase"/>
    <property type="match status" value="1"/>
</dbReference>
<dbReference type="GO" id="GO:0004222">
    <property type="term" value="F:metalloendopeptidase activity"/>
    <property type="evidence" value="ECO:0007669"/>
    <property type="project" value="TreeGrafter"/>
</dbReference>
<dbReference type="OrthoDB" id="9805070at2"/>
<feature type="coiled-coil region" evidence="1">
    <location>
        <begin position="129"/>
        <end position="156"/>
    </location>
</feature>
<evidence type="ECO:0000256" key="2">
    <source>
        <dbReference type="SAM" id="Phobius"/>
    </source>
</evidence>
<dbReference type="Pfam" id="PF01551">
    <property type="entry name" value="Peptidase_M23"/>
    <property type="match status" value="1"/>
</dbReference>
<dbReference type="InterPro" id="IPR050570">
    <property type="entry name" value="Cell_wall_metabolism_enzyme"/>
</dbReference>
<accession>A0A099KZJ5</accession>
<evidence type="ECO:0000313" key="4">
    <source>
        <dbReference type="EMBL" id="KGJ95287.1"/>
    </source>
</evidence>
<dbReference type="InterPro" id="IPR011055">
    <property type="entry name" value="Dup_hybrid_motif"/>
</dbReference>
<dbReference type="Proteomes" id="UP000029843">
    <property type="component" value="Unassembled WGS sequence"/>
</dbReference>
<dbReference type="SUPFAM" id="SSF51261">
    <property type="entry name" value="Duplicated hybrid motif"/>
    <property type="match status" value="1"/>
</dbReference>
<dbReference type="RefSeq" id="WP_033091872.1">
    <property type="nucleotide sequence ID" value="NZ_JQED01000003.1"/>
</dbReference>
<sequence>MSLTLLYRGKNVRFSMRLTKLHWLSAVCAFALISGLVVHLIVSNKLKPSDEKYQVYSQVNSTPIQAKNQQITALTIKLAELQSQVLRLNALGNRLADDASIPKKEFNFDQLPASGGPASSHPLVNGKTLEQLIVEIERFESEINYEEKQLQMLESLTFGHHIQNNGYLSGRPITKGWLSSYYGVRKDPFNGKPTMHKGVDFAGKENTAVIATASGVVTWASKRYGYGQLIEINHGNGLATRYGHNKDLLVKVGDVVNKGQNIALMGSTGRSTGPHVHYEILRNNKQINPIKFVYRKGK</sequence>
<keyword evidence="2" id="KW-0812">Transmembrane</keyword>
<keyword evidence="1" id="KW-0175">Coiled coil</keyword>
<evidence type="ECO:0000256" key="1">
    <source>
        <dbReference type="SAM" id="Coils"/>
    </source>
</evidence>
<feature type="coiled-coil region" evidence="1">
    <location>
        <begin position="64"/>
        <end position="91"/>
    </location>
</feature>
<keyword evidence="2" id="KW-1133">Transmembrane helix</keyword>
<reference evidence="4 5" key="1">
    <citation type="submission" date="2014-08" db="EMBL/GenBank/DDBJ databases">
        <title>Genomic and Phenotypic Diversity of Colwellia psychrerythraea strains from Disparate Marine Basins.</title>
        <authorList>
            <person name="Techtmann S.M."/>
            <person name="Stelling S.C."/>
            <person name="Utturkar S.M."/>
            <person name="Alshibli N."/>
            <person name="Harris A."/>
            <person name="Brown S.D."/>
            <person name="Hazen T.C."/>
        </authorList>
    </citation>
    <scope>NUCLEOTIDE SEQUENCE [LARGE SCALE GENOMIC DNA]</scope>
    <source>
        <strain evidence="4 5">ND2E</strain>
    </source>
</reference>
<dbReference type="Gene3D" id="2.70.70.10">
    <property type="entry name" value="Glucose Permease (Domain IIA)"/>
    <property type="match status" value="1"/>
</dbReference>
<dbReference type="PANTHER" id="PTHR21666:SF291">
    <property type="entry name" value="STAGE II SPORULATION PROTEIN Q"/>
    <property type="match status" value="1"/>
</dbReference>
<dbReference type="PANTHER" id="PTHR21666">
    <property type="entry name" value="PEPTIDASE-RELATED"/>
    <property type="match status" value="1"/>
</dbReference>
<protein>
    <submittedName>
        <fullName evidence="4">Peptidase M23</fullName>
    </submittedName>
</protein>
<gene>
    <name evidence="4" type="ORF">ND2E_1069</name>
</gene>
<keyword evidence="2" id="KW-0472">Membrane</keyword>
<dbReference type="InterPro" id="IPR016047">
    <property type="entry name" value="M23ase_b-sheet_dom"/>
</dbReference>